<dbReference type="Gene3D" id="3.10.580.10">
    <property type="entry name" value="CBS-domain"/>
    <property type="match status" value="2"/>
</dbReference>
<dbReference type="EMBL" id="CP014265">
    <property type="protein sequence ID" value="AMK15989.1"/>
    <property type="molecule type" value="Genomic_DNA"/>
</dbReference>
<reference evidence="5" key="3">
    <citation type="submission" date="2016-10" db="EMBL/GenBank/DDBJ databases">
        <authorList>
            <person name="de Groot N.N."/>
        </authorList>
    </citation>
    <scope>NUCLEOTIDE SEQUENCE [LARGE SCALE GENOMIC DNA]</scope>
    <source>
        <strain evidence="5">DSM 16632</strain>
    </source>
</reference>
<feature type="domain" description="CBS" evidence="3">
    <location>
        <begin position="7"/>
        <end position="71"/>
    </location>
</feature>
<accession>A0A126R1Z1</accession>
<evidence type="ECO:0000256" key="1">
    <source>
        <dbReference type="ARBA" id="ARBA00022737"/>
    </source>
</evidence>
<dbReference type="EMBL" id="FOTL01000001">
    <property type="protein sequence ID" value="SFL16965.1"/>
    <property type="molecule type" value="Genomic_DNA"/>
</dbReference>
<evidence type="ECO:0000256" key="2">
    <source>
        <dbReference type="PROSITE-ProRule" id="PRU00703"/>
    </source>
</evidence>
<gene>
    <name evidence="5" type="ORF">SAMN02910297_00107</name>
    <name evidence="4" type="ORF">YLM1_1432</name>
</gene>
<dbReference type="Pfam" id="PF00571">
    <property type="entry name" value="CBS"/>
    <property type="match status" value="4"/>
</dbReference>
<reference evidence="4 6" key="1">
    <citation type="journal article" date="2016" name="Genome Announc.">
        <title>Draft Genome Sequence of the Rumen Methanogen Methanobrevibacter olleyae YLM1.</title>
        <authorList>
            <person name="Kelly W.J."/>
            <person name="Li D."/>
            <person name="Lambie S.C."/>
            <person name="Cox F."/>
            <person name="Attwood G.T."/>
            <person name="Altermann E."/>
            <person name="Leahy S.C."/>
        </authorList>
    </citation>
    <scope>NUCLEOTIDE SEQUENCE [LARGE SCALE GENOMIC DNA]</scope>
    <source>
        <strain evidence="4 6">YLM1</strain>
    </source>
</reference>
<dbReference type="GeneID" id="28489742"/>
<evidence type="ECO:0000259" key="3">
    <source>
        <dbReference type="PROSITE" id="PS51371"/>
    </source>
</evidence>
<dbReference type="InterPro" id="IPR000644">
    <property type="entry name" value="CBS_dom"/>
</dbReference>
<dbReference type="STRING" id="294671.YLM1_1432"/>
<evidence type="ECO:0000313" key="7">
    <source>
        <dbReference type="Proteomes" id="UP000183442"/>
    </source>
</evidence>
<evidence type="ECO:0000313" key="6">
    <source>
        <dbReference type="Proteomes" id="UP000066376"/>
    </source>
</evidence>
<feature type="domain" description="CBS" evidence="3">
    <location>
        <begin position="216"/>
        <end position="272"/>
    </location>
</feature>
<keyword evidence="2" id="KW-0129">CBS domain</keyword>
<dbReference type="PROSITE" id="PS51371">
    <property type="entry name" value="CBS"/>
    <property type="match status" value="4"/>
</dbReference>
<dbReference type="PANTHER" id="PTHR48108:SF33">
    <property type="entry name" value="METHYLATED PROTEIN MJ0556"/>
    <property type="match status" value="1"/>
</dbReference>
<sequence length="272" mass="30001">MKIKNIMSESVVSIDKNLNICDCLRMMYKDNLSRIPVTSTNENKKVLVGIISEKDIANKLGSAKYGNLAPSRFYVSTVMVKDLITVDVDNDLIDVASILIEKNIGALPVLSASEMVGIVTKSDFIYLCKAKAYDKISVKDIMTSDIISISADDRLIHARKVIMDSEVGRLLLTEDNELAGIITSKDIAKAFVSFRKHTPDKYMASQIKELIAGDYMSTNVETISQDASIPELADAMLETGYNGYPVVDGEDQVIGIVTQSDLLKLIYELETQ</sequence>
<reference evidence="7" key="4">
    <citation type="submission" date="2016-10" db="EMBL/GenBank/DDBJ databases">
        <authorList>
            <person name="Varghese N."/>
        </authorList>
    </citation>
    <scope>NUCLEOTIDE SEQUENCE [LARGE SCALE GENOMIC DNA]</scope>
    <source>
        <strain evidence="7">DSM 16632</strain>
    </source>
</reference>
<feature type="domain" description="CBS" evidence="3">
    <location>
        <begin position="142"/>
        <end position="201"/>
    </location>
</feature>
<dbReference type="KEGG" id="mol:YLM1_1432"/>
<dbReference type="RefSeq" id="WP_067147852.1">
    <property type="nucleotide sequence ID" value="NZ_CP014265.1"/>
</dbReference>
<feature type="domain" description="CBS" evidence="3">
    <location>
        <begin position="79"/>
        <end position="135"/>
    </location>
</feature>
<reference evidence="6" key="2">
    <citation type="submission" date="2016-02" db="EMBL/GenBank/DDBJ databases">
        <title>The draft genome sequence of the rumen methanogen Methanobrevibacter olleyae YLM1.</title>
        <authorList>
            <consortium name="New Zealand Agricultural Greenhouse Gas Research Centre/Pastoral Greenhouse Gas Research Consortium"/>
            <person name="Kelly W.J."/>
            <person name="Li D."/>
            <person name="Lambie S.C."/>
            <person name="Attwood G.T."/>
            <person name="Altermann E."/>
            <person name="Leahy S.C."/>
        </authorList>
    </citation>
    <scope>NUCLEOTIDE SEQUENCE [LARGE SCALE GENOMIC DNA]</scope>
    <source>
        <strain evidence="6">YLM1</strain>
    </source>
</reference>
<dbReference type="SUPFAM" id="SSF54631">
    <property type="entry name" value="CBS-domain pair"/>
    <property type="match status" value="2"/>
</dbReference>
<dbReference type="SMART" id="SM00116">
    <property type="entry name" value="CBS"/>
    <property type="match status" value="4"/>
</dbReference>
<name>A0A126R1Z1_METOL</name>
<dbReference type="PATRIC" id="fig|294671.3.peg.1493"/>
<dbReference type="Proteomes" id="UP000183442">
    <property type="component" value="Unassembled WGS sequence"/>
</dbReference>
<keyword evidence="1" id="KW-0677">Repeat</keyword>
<evidence type="ECO:0000313" key="5">
    <source>
        <dbReference type="EMBL" id="SFL16965.1"/>
    </source>
</evidence>
<dbReference type="Proteomes" id="UP000066376">
    <property type="component" value="Chromosome"/>
</dbReference>
<protein>
    <submittedName>
        <fullName evidence="4">CBS domain-containing protein</fullName>
    </submittedName>
    <submittedName>
        <fullName evidence="5">CBS-domain-containing membrane protein</fullName>
    </submittedName>
</protein>
<organism evidence="4 6">
    <name type="scientific">Methanobrevibacter olleyae</name>
    <dbReference type="NCBI Taxonomy" id="294671"/>
    <lineage>
        <taxon>Archaea</taxon>
        <taxon>Methanobacteriati</taxon>
        <taxon>Methanobacteriota</taxon>
        <taxon>Methanomada group</taxon>
        <taxon>Methanobacteria</taxon>
        <taxon>Methanobacteriales</taxon>
        <taxon>Methanobacteriaceae</taxon>
        <taxon>Methanobrevibacter</taxon>
    </lineage>
</organism>
<keyword evidence="6" id="KW-1185">Reference proteome</keyword>
<dbReference type="OrthoDB" id="8919at2157"/>
<dbReference type="InterPro" id="IPR046342">
    <property type="entry name" value="CBS_dom_sf"/>
</dbReference>
<proteinExistence type="predicted"/>
<dbReference type="AlphaFoldDB" id="A0A126R1Z1"/>
<evidence type="ECO:0000313" key="4">
    <source>
        <dbReference type="EMBL" id="AMK15989.1"/>
    </source>
</evidence>
<dbReference type="PANTHER" id="PTHR48108">
    <property type="entry name" value="CBS DOMAIN-CONTAINING PROTEIN CBSX2, CHLOROPLASTIC"/>
    <property type="match status" value="1"/>
</dbReference>
<dbReference type="InterPro" id="IPR051462">
    <property type="entry name" value="CBS_domain-containing"/>
</dbReference>